<evidence type="ECO:0008006" key="3">
    <source>
        <dbReference type="Google" id="ProtNLM"/>
    </source>
</evidence>
<dbReference type="EMBL" id="CP097463">
    <property type="protein sequence ID" value="WAX58404.1"/>
    <property type="molecule type" value="Genomic_DNA"/>
</dbReference>
<sequence length="51" mass="5721">MNKRAEIRNFLATRRAKLTSEQVRAPDLFPPARIPAAREEVAVLAGVSTDW</sequence>
<evidence type="ECO:0000313" key="1">
    <source>
        <dbReference type="EMBL" id="WAX58404.1"/>
    </source>
</evidence>
<accession>A0ABY7K0L9</accession>
<evidence type="ECO:0000313" key="2">
    <source>
        <dbReference type="Proteomes" id="UP001164693"/>
    </source>
</evidence>
<dbReference type="Proteomes" id="UP001164693">
    <property type="component" value="Chromosome"/>
</dbReference>
<keyword evidence="2" id="KW-1185">Reference proteome</keyword>
<name>A0ABY7K0L9_9ACTN</name>
<protein>
    <recommendedName>
        <fullName evidence="3">5-formyltetrahydrofolate cyclo-ligase</fullName>
    </recommendedName>
</protein>
<reference evidence="1" key="1">
    <citation type="submission" date="2022-05" db="EMBL/GenBank/DDBJ databases">
        <title>Jatrophihabitans sp. SB3-54 whole genome sequence.</title>
        <authorList>
            <person name="Suh M.K."/>
            <person name="Eom M.K."/>
            <person name="Kim J.S."/>
            <person name="Kim H.S."/>
            <person name="Do H.E."/>
            <person name="Shin Y.K."/>
            <person name="Lee J.-S."/>
        </authorList>
    </citation>
    <scope>NUCLEOTIDE SEQUENCE</scope>
    <source>
        <strain evidence="1">SB3-54</strain>
    </source>
</reference>
<gene>
    <name evidence="1" type="ORF">M6B22_06465</name>
</gene>
<dbReference type="RefSeq" id="WP_269444952.1">
    <property type="nucleotide sequence ID" value="NZ_CP097463.1"/>
</dbReference>
<organism evidence="1 2">
    <name type="scientific">Jatrophihabitans cynanchi</name>
    <dbReference type="NCBI Taxonomy" id="2944128"/>
    <lineage>
        <taxon>Bacteria</taxon>
        <taxon>Bacillati</taxon>
        <taxon>Actinomycetota</taxon>
        <taxon>Actinomycetes</taxon>
        <taxon>Jatrophihabitantales</taxon>
        <taxon>Jatrophihabitantaceae</taxon>
        <taxon>Jatrophihabitans</taxon>
    </lineage>
</organism>
<proteinExistence type="predicted"/>